<dbReference type="Proteomes" id="UP000054740">
    <property type="component" value="Unassembled WGS sequence"/>
</dbReference>
<dbReference type="PANTHER" id="PTHR22854">
    <property type="entry name" value="TRYPTOPHAN BIOSYNTHESIS PROTEIN"/>
    <property type="match status" value="1"/>
</dbReference>
<dbReference type="CDD" id="cd00331">
    <property type="entry name" value="IGPS"/>
    <property type="match status" value="1"/>
</dbReference>
<dbReference type="InterPro" id="IPR013798">
    <property type="entry name" value="Indole-3-glycerol_P_synth_dom"/>
</dbReference>
<evidence type="ECO:0000256" key="7">
    <source>
        <dbReference type="ARBA" id="ARBA00023141"/>
    </source>
</evidence>
<protein>
    <recommendedName>
        <fullName evidence="3">indole-3-glycerol-phosphate synthase</fullName>
        <ecNumber evidence="3">4.1.1.48</ecNumber>
    </recommendedName>
</protein>
<reference evidence="11" key="1">
    <citation type="submission" date="2016-01" db="EMBL/GenBank/DDBJ databases">
        <authorList>
            <person name="Peeters C."/>
        </authorList>
    </citation>
    <scope>NUCLEOTIDE SEQUENCE [LARGE SCALE GENOMIC DNA]</scope>
</reference>
<evidence type="ECO:0000259" key="9">
    <source>
        <dbReference type="Pfam" id="PF00218"/>
    </source>
</evidence>
<evidence type="ECO:0000313" key="10">
    <source>
        <dbReference type="EMBL" id="SAL51408.1"/>
    </source>
</evidence>
<dbReference type="GO" id="GO:0000162">
    <property type="term" value="P:L-tryptophan biosynthetic process"/>
    <property type="evidence" value="ECO:0007669"/>
    <property type="project" value="UniProtKB-UniPathway"/>
</dbReference>
<dbReference type="Pfam" id="PF00218">
    <property type="entry name" value="IGPS"/>
    <property type="match status" value="1"/>
</dbReference>
<dbReference type="UniPathway" id="UPA00035">
    <property type="reaction ID" value="UER00043"/>
</dbReference>
<dbReference type="Gene3D" id="3.20.20.70">
    <property type="entry name" value="Aldolase class I"/>
    <property type="match status" value="1"/>
</dbReference>
<evidence type="ECO:0000256" key="8">
    <source>
        <dbReference type="ARBA" id="ARBA00023239"/>
    </source>
</evidence>
<dbReference type="InterPro" id="IPR045186">
    <property type="entry name" value="Indole-3-glycerol_P_synth"/>
</dbReference>
<dbReference type="EMBL" id="FCNY02000010">
    <property type="protein sequence ID" value="SAL51408.1"/>
    <property type="molecule type" value="Genomic_DNA"/>
</dbReference>
<dbReference type="GO" id="GO:0004640">
    <property type="term" value="F:phosphoribosylanthranilate isomerase activity"/>
    <property type="evidence" value="ECO:0007669"/>
    <property type="project" value="TreeGrafter"/>
</dbReference>
<organism evidence="10 11">
    <name type="scientific">Caballeronia cordobensis</name>
    <name type="common">Burkholderia cordobensis</name>
    <dbReference type="NCBI Taxonomy" id="1353886"/>
    <lineage>
        <taxon>Bacteria</taxon>
        <taxon>Pseudomonadati</taxon>
        <taxon>Pseudomonadota</taxon>
        <taxon>Betaproteobacteria</taxon>
        <taxon>Burkholderiales</taxon>
        <taxon>Burkholderiaceae</taxon>
        <taxon>Caballeronia</taxon>
    </lineage>
</organism>
<dbReference type="InterPro" id="IPR013785">
    <property type="entry name" value="Aldolase_TIM"/>
</dbReference>
<dbReference type="PANTHER" id="PTHR22854:SF2">
    <property type="entry name" value="INDOLE-3-GLYCEROL-PHOSPHATE SYNTHASE"/>
    <property type="match status" value="1"/>
</dbReference>
<keyword evidence="7" id="KW-0057">Aromatic amino acid biosynthesis</keyword>
<evidence type="ECO:0000256" key="4">
    <source>
        <dbReference type="ARBA" id="ARBA00022605"/>
    </source>
</evidence>
<evidence type="ECO:0000313" key="11">
    <source>
        <dbReference type="Proteomes" id="UP000054740"/>
    </source>
</evidence>
<keyword evidence="6" id="KW-0822">Tryptophan biosynthesis</keyword>
<dbReference type="AlphaFoldDB" id="A0A158I480"/>
<accession>A0A158I480</accession>
<dbReference type="InterPro" id="IPR011060">
    <property type="entry name" value="RibuloseP-bd_barrel"/>
</dbReference>
<evidence type="ECO:0000256" key="3">
    <source>
        <dbReference type="ARBA" id="ARBA00012362"/>
    </source>
</evidence>
<name>A0A158I480_CABCO</name>
<keyword evidence="11" id="KW-1185">Reference proteome</keyword>
<keyword evidence="8" id="KW-0456">Lyase</keyword>
<proteinExistence type="predicted"/>
<evidence type="ECO:0000256" key="6">
    <source>
        <dbReference type="ARBA" id="ARBA00022822"/>
    </source>
</evidence>
<comment type="pathway">
    <text evidence="2">Amino-acid biosynthesis; L-tryptophan biosynthesis; L-tryptophan from chorismate: step 4/5.</text>
</comment>
<dbReference type="GO" id="GO:0004425">
    <property type="term" value="F:indole-3-glycerol-phosphate synthase activity"/>
    <property type="evidence" value="ECO:0007669"/>
    <property type="project" value="UniProtKB-EC"/>
</dbReference>
<comment type="catalytic activity">
    <reaction evidence="1">
        <text>1-(2-carboxyphenylamino)-1-deoxy-D-ribulose 5-phosphate + H(+) = (1S,2R)-1-C-(indol-3-yl)glycerol 3-phosphate + CO2 + H2O</text>
        <dbReference type="Rhea" id="RHEA:23476"/>
        <dbReference type="ChEBI" id="CHEBI:15377"/>
        <dbReference type="ChEBI" id="CHEBI:15378"/>
        <dbReference type="ChEBI" id="CHEBI:16526"/>
        <dbReference type="ChEBI" id="CHEBI:58613"/>
        <dbReference type="ChEBI" id="CHEBI:58866"/>
        <dbReference type="EC" id="4.1.1.48"/>
    </reaction>
</comment>
<keyword evidence="5" id="KW-0210">Decarboxylase</keyword>
<evidence type="ECO:0000256" key="5">
    <source>
        <dbReference type="ARBA" id="ARBA00022793"/>
    </source>
</evidence>
<dbReference type="EC" id="4.1.1.48" evidence="3"/>
<feature type="domain" description="Indole-3-glycerol phosphate synthase" evidence="9">
    <location>
        <begin position="1"/>
        <end position="124"/>
    </location>
</feature>
<sequence length="127" mass="13877">MGADCILLIAAMLDVRAMREFEAVASELGMAVIVEVHNAAELEKGLVLKRPLIGVNNRNLATFETSIATTTAIRHLIPDDRTVISESGIRTRNDVEKLRSIGVDNFLVGEALIRAEDPGAALERMFF</sequence>
<evidence type="ECO:0000256" key="2">
    <source>
        <dbReference type="ARBA" id="ARBA00004696"/>
    </source>
</evidence>
<dbReference type="SUPFAM" id="SSF51366">
    <property type="entry name" value="Ribulose-phoshate binding barrel"/>
    <property type="match status" value="1"/>
</dbReference>
<gene>
    <name evidence="10" type="ORF">AWB70_04195</name>
</gene>
<evidence type="ECO:0000256" key="1">
    <source>
        <dbReference type="ARBA" id="ARBA00001633"/>
    </source>
</evidence>
<keyword evidence="4" id="KW-0028">Amino-acid biosynthesis</keyword>